<evidence type="ECO:0000313" key="2">
    <source>
        <dbReference type="Proteomes" id="UP000054538"/>
    </source>
</evidence>
<name>A0A0D0CHQ8_9AGAM</name>
<gene>
    <name evidence="1" type="ORF">PAXRUDRAFT_154182</name>
</gene>
<dbReference type="EMBL" id="KN825654">
    <property type="protein sequence ID" value="KIK82242.1"/>
    <property type="molecule type" value="Genomic_DNA"/>
</dbReference>
<accession>A0A0D0CHQ8</accession>
<reference evidence="1 2" key="1">
    <citation type="submission" date="2014-04" db="EMBL/GenBank/DDBJ databases">
        <authorList>
            <consortium name="DOE Joint Genome Institute"/>
            <person name="Kuo A."/>
            <person name="Kohler A."/>
            <person name="Jargeat P."/>
            <person name="Nagy L.G."/>
            <person name="Floudas D."/>
            <person name="Copeland A."/>
            <person name="Barry K.W."/>
            <person name="Cichocki N."/>
            <person name="Veneault-Fourrey C."/>
            <person name="LaButti K."/>
            <person name="Lindquist E.A."/>
            <person name="Lipzen A."/>
            <person name="Lundell T."/>
            <person name="Morin E."/>
            <person name="Murat C."/>
            <person name="Sun H."/>
            <person name="Tunlid A."/>
            <person name="Henrissat B."/>
            <person name="Grigoriev I.V."/>
            <person name="Hibbett D.S."/>
            <person name="Martin F."/>
            <person name="Nordberg H.P."/>
            <person name="Cantor M.N."/>
            <person name="Hua S.X."/>
        </authorList>
    </citation>
    <scope>NUCLEOTIDE SEQUENCE [LARGE SCALE GENOMIC DNA]</scope>
    <source>
        <strain evidence="1 2">Ve08.2h10</strain>
    </source>
</reference>
<keyword evidence="2" id="KW-1185">Reference proteome</keyword>
<dbReference type="HOGENOM" id="CLU_2764826_0_0_1"/>
<dbReference type="Proteomes" id="UP000054538">
    <property type="component" value="Unassembled WGS sequence"/>
</dbReference>
<feature type="non-terminal residue" evidence="1">
    <location>
        <position position="1"/>
    </location>
</feature>
<proteinExistence type="predicted"/>
<dbReference type="InParanoid" id="A0A0D0CHQ8"/>
<dbReference type="AlphaFoldDB" id="A0A0D0CHQ8"/>
<organism evidence="1 2">
    <name type="scientific">Paxillus rubicundulus Ve08.2h10</name>
    <dbReference type="NCBI Taxonomy" id="930991"/>
    <lineage>
        <taxon>Eukaryota</taxon>
        <taxon>Fungi</taxon>
        <taxon>Dikarya</taxon>
        <taxon>Basidiomycota</taxon>
        <taxon>Agaricomycotina</taxon>
        <taxon>Agaricomycetes</taxon>
        <taxon>Agaricomycetidae</taxon>
        <taxon>Boletales</taxon>
        <taxon>Paxilineae</taxon>
        <taxon>Paxillaceae</taxon>
        <taxon>Paxillus</taxon>
    </lineage>
</organism>
<evidence type="ECO:0000313" key="1">
    <source>
        <dbReference type="EMBL" id="KIK82242.1"/>
    </source>
</evidence>
<protein>
    <submittedName>
        <fullName evidence="1">Unplaced genomic scaffold scaffold_832, whole genome shotgun sequence</fullName>
    </submittedName>
</protein>
<sequence>ILVAVDTNNTIEDSEMALLEGLCNLPEMDYYIGSVGNGMSLHELSVCIIVQSHDPTSPCRARAFDSIGRI</sequence>
<reference evidence="2" key="2">
    <citation type="submission" date="2015-01" db="EMBL/GenBank/DDBJ databases">
        <title>Evolutionary Origins and Diversification of the Mycorrhizal Mutualists.</title>
        <authorList>
            <consortium name="DOE Joint Genome Institute"/>
            <consortium name="Mycorrhizal Genomics Consortium"/>
            <person name="Kohler A."/>
            <person name="Kuo A."/>
            <person name="Nagy L.G."/>
            <person name="Floudas D."/>
            <person name="Copeland A."/>
            <person name="Barry K.W."/>
            <person name="Cichocki N."/>
            <person name="Veneault-Fourrey C."/>
            <person name="LaButti K."/>
            <person name="Lindquist E.A."/>
            <person name="Lipzen A."/>
            <person name="Lundell T."/>
            <person name="Morin E."/>
            <person name="Murat C."/>
            <person name="Riley R."/>
            <person name="Ohm R."/>
            <person name="Sun H."/>
            <person name="Tunlid A."/>
            <person name="Henrissat B."/>
            <person name="Grigoriev I.V."/>
            <person name="Hibbett D.S."/>
            <person name="Martin F."/>
        </authorList>
    </citation>
    <scope>NUCLEOTIDE SEQUENCE [LARGE SCALE GENOMIC DNA]</scope>
    <source>
        <strain evidence="2">Ve08.2h10</strain>
    </source>
</reference>